<sequence length="74" mass="8634">MDHSNVLKIAVGKPVRGSFMTDFQEGLWQTFREFYGRLSGRSMADFQKVLWQTFREFYGRLSGSSMADFQGVLW</sequence>
<keyword evidence="2" id="KW-1185">Reference proteome</keyword>
<reference evidence="1" key="2">
    <citation type="journal article" date="2021" name="Genome Biol. Evol.">
        <title>Developing a high-quality reference genome for a parasitic bivalve with doubly uniparental inheritance (Bivalvia: Unionida).</title>
        <authorList>
            <person name="Smith C.H."/>
        </authorList>
    </citation>
    <scope>NUCLEOTIDE SEQUENCE</scope>
    <source>
        <strain evidence="1">CHS0354</strain>
        <tissue evidence="1">Mantle</tissue>
    </source>
</reference>
<dbReference type="AlphaFoldDB" id="A0AAE0SNR6"/>
<dbReference type="EMBL" id="JAEAOA010000200">
    <property type="protein sequence ID" value="KAK3595024.1"/>
    <property type="molecule type" value="Genomic_DNA"/>
</dbReference>
<accession>A0AAE0SNR6</accession>
<name>A0AAE0SNR6_9BIVA</name>
<reference evidence="1" key="3">
    <citation type="submission" date="2023-05" db="EMBL/GenBank/DDBJ databases">
        <authorList>
            <person name="Smith C.H."/>
        </authorList>
    </citation>
    <scope>NUCLEOTIDE SEQUENCE</scope>
    <source>
        <strain evidence="1">CHS0354</strain>
        <tissue evidence="1">Mantle</tissue>
    </source>
</reference>
<dbReference type="Proteomes" id="UP001195483">
    <property type="component" value="Unassembled WGS sequence"/>
</dbReference>
<gene>
    <name evidence="1" type="ORF">CHS0354_002293</name>
</gene>
<evidence type="ECO:0000313" key="1">
    <source>
        <dbReference type="EMBL" id="KAK3595024.1"/>
    </source>
</evidence>
<reference evidence="1" key="1">
    <citation type="journal article" date="2021" name="Genome Biol. Evol.">
        <title>A High-Quality Reference Genome for a Parasitic Bivalve with Doubly Uniparental Inheritance (Bivalvia: Unionida).</title>
        <authorList>
            <person name="Smith C.H."/>
        </authorList>
    </citation>
    <scope>NUCLEOTIDE SEQUENCE</scope>
    <source>
        <strain evidence="1">CHS0354</strain>
    </source>
</reference>
<comment type="caution">
    <text evidence="1">The sequence shown here is derived from an EMBL/GenBank/DDBJ whole genome shotgun (WGS) entry which is preliminary data.</text>
</comment>
<organism evidence="1 2">
    <name type="scientific">Potamilus streckersoni</name>
    <dbReference type="NCBI Taxonomy" id="2493646"/>
    <lineage>
        <taxon>Eukaryota</taxon>
        <taxon>Metazoa</taxon>
        <taxon>Spiralia</taxon>
        <taxon>Lophotrochozoa</taxon>
        <taxon>Mollusca</taxon>
        <taxon>Bivalvia</taxon>
        <taxon>Autobranchia</taxon>
        <taxon>Heteroconchia</taxon>
        <taxon>Palaeoheterodonta</taxon>
        <taxon>Unionida</taxon>
        <taxon>Unionoidea</taxon>
        <taxon>Unionidae</taxon>
        <taxon>Ambleminae</taxon>
        <taxon>Lampsilini</taxon>
        <taxon>Potamilus</taxon>
    </lineage>
</organism>
<protein>
    <submittedName>
        <fullName evidence="1">Uncharacterized protein</fullName>
    </submittedName>
</protein>
<proteinExistence type="predicted"/>
<evidence type="ECO:0000313" key="2">
    <source>
        <dbReference type="Proteomes" id="UP001195483"/>
    </source>
</evidence>